<name>A0A508AK79_9GAMM</name>
<organism evidence="2 3">
    <name type="scientific">Marilutibacter aestuarii</name>
    <dbReference type="NCBI Taxonomy" id="1706195"/>
    <lineage>
        <taxon>Bacteria</taxon>
        <taxon>Pseudomonadati</taxon>
        <taxon>Pseudomonadota</taxon>
        <taxon>Gammaproteobacteria</taxon>
        <taxon>Lysobacterales</taxon>
        <taxon>Lysobacteraceae</taxon>
        <taxon>Marilutibacter</taxon>
    </lineage>
</organism>
<evidence type="ECO:0000313" key="2">
    <source>
        <dbReference type="EMBL" id="TQD48894.1"/>
    </source>
</evidence>
<dbReference type="EMBL" id="VICE01000044">
    <property type="protein sequence ID" value="TQD48894.1"/>
    <property type="molecule type" value="Genomic_DNA"/>
</dbReference>
<reference evidence="2 3" key="1">
    <citation type="submission" date="2019-06" db="EMBL/GenBank/DDBJ databases">
        <title>Lysobacter alkalisoli sp. nov. isolated from saline soil.</title>
        <authorList>
            <person name="Sun J.-Q."/>
            <person name="Xu L."/>
        </authorList>
    </citation>
    <scope>NUCLEOTIDE SEQUENCE [LARGE SCALE GENOMIC DNA]</scope>
    <source>
        <strain evidence="2 3">JCM 31130</strain>
    </source>
</reference>
<feature type="chain" id="PRO_5021380765" evidence="1">
    <location>
        <begin position="25"/>
        <end position="290"/>
    </location>
</feature>
<keyword evidence="1" id="KW-0732">Signal</keyword>
<comment type="caution">
    <text evidence="2">The sequence shown here is derived from an EMBL/GenBank/DDBJ whole genome shotgun (WGS) entry which is preliminary data.</text>
</comment>
<accession>A0A508AK79</accession>
<keyword evidence="3" id="KW-1185">Reference proteome</keyword>
<dbReference type="Proteomes" id="UP000318212">
    <property type="component" value="Unassembled WGS sequence"/>
</dbReference>
<protein>
    <submittedName>
        <fullName evidence="2">Uncharacterized protein</fullName>
    </submittedName>
</protein>
<gene>
    <name evidence="2" type="ORF">FKV25_04525</name>
</gene>
<dbReference type="OrthoDB" id="5939597at2"/>
<proteinExistence type="predicted"/>
<feature type="signal peptide" evidence="1">
    <location>
        <begin position="1"/>
        <end position="24"/>
    </location>
</feature>
<evidence type="ECO:0000256" key="1">
    <source>
        <dbReference type="SAM" id="SignalP"/>
    </source>
</evidence>
<sequence>MHARLLQLPLALMLALGVATGARAQESRPGAAGDSTVLPVLNNANGKLEAVLLLEPTGGQGNTARLRFGGNNTLDAAFGLSAGNTLGLVCDRKTGLASAIGNLANHCMLASLDQDARSGGSQQATLGASFGNADRRVGMLLGEGRDQLPAWLSPTGRNSRYDQNTLTLYGQKNIGREATVSIGGTWAKARLIPASDLPVGFSERWTSKSLTLGAEVGNFGANIVGRVVDMPGQPGQWEGLGIGLTWRTPWSGQLSVGAENVITRGKNPFAPNSAEQDEGTVPYVRYEQDL</sequence>
<dbReference type="AlphaFoldDB" id="A0A508AK79"/>
<evidence type="ECO:0000313" key="3">
    <source>
        <dbReference type="Proteomes" id="UP000318212"/>
    </source>
</evidence>